<keyword evidence="1" id="KW-0175">Coiled coil</keyword>
<feature type="compositionally biased region" description="Polar residues" evidence="2">
    <location>
        <begin position="411"/>
        <end position="421"/>
    </location>
</feature>
<feature type="compositionally biased region" description="Polar residues" evidence="2">
    <location>
        <begin position="303"/>
        <end position="316"/>
    </location>
</feature>
<feature type="compositionally biased region" description="Low complexity" evidence="2">
    <location>
        <begin position="378"/>
        <end position="394"/>
    </location>
</feature>
<feature type="compositionally biased region" description="Basic residues" evidence="2">
    <location>
        <begin position="213"/>
        <end position="223"/>
    </location>
</feature>
<evidence type="ECO:0000256" key="2">
    <source>
        <dbReference type="SAM" id="MobiDB-lite"/>
    </source>
</evidence>
<dbReference type="EMBL" id="HBGH01005240">
    <property type="protein sequence ID" value="CAD9230771.1"/>
    <property type="molecule type" value="Transcribed_RNA"/>
</dbReference>
<feature type="compositionally biased region" description="Polar residues" evidence="2">
    <location>
        <begin position="225"/>
        <end position="236"/>
    </location>
</feature>
<feature type="compositionally biased region" description="Basic and acidic residues" evidence="2">
    <location>
        <begin position="431"/>
        <end position="443"/>
    </location>
</feature>
<feature type="coiled-coil region" evidence="1">
    <location>
        <begin position="11"/>
        <end position="58"/>
    </location>
</feature>
<protein>
    <submittedName>
        <fullName evidence="3">Uncharacterized protein</fullName>
    </submittedName>
</protein>
<sequence length="471" mass="50468">MSVSTEGLAELGQLVEEVRALVDELTTAKNDNHRRRILTKAQEKFDAAQATIVTFEEEFVTLPAKRQQRLVGRFDQLVEEMHAMLELCDQEASKLVGSDDDGGFASTSKDSSECDEYVQDVDAHIINDKQRPGRDPRMGGSGSEKYLESSDRSSLNDGSEDIGSSLVSSDADLPSETTSGPEILGASGTSSDASLESDEDSLREPSAKEKRPQVKIHSRRKSLSRNDSWQYGSQPRSAVDASVQHSESSSSRTTNSDTYALEDDRVLAMSSDAEFVYEAPEPSSGASIVRSGERRSRRAVGDTSGSFAASGTTDTSAVGFETEGSIVSSGDVEPEARNPNEIDSESSVYEVGNLSVELSAGTRNAKKTQARGPQSFGQDASVSDVSSPSSQKSSSRSRKSRANGRHGSSAKPPNSSDNNIKTFKEGVSGSKTDKEHVKGERPFESPLPSDATTSDGGDNARVGCCGCFRRR</sequence>
<feature type="compositionally biased region" description="Basic residues" evidence="2">
    <location>
        <begin position="395"/>
        <end position="404"/>
    </location>
</feature>
<feature type="compositionally biased region" description="Basic and acidic residues" evidence="2">
    <location>
        <begin position="200"/>
        <end position="212"/>
    </location>
</feature>
<gene>
    <name evidence="3" type="ORF">CCAE0312_LOCUS2825</name>
</gene>
<dbReference type="AlphaFoldDB" id="A0A7S1TAH9"/>
<name>A0A7S1TAH9_9RHOD</name>
<accession>A0A7S1TAH9</accession>
<feature type="compositionally biased region" description="Basic and acidic residues" evidence="2">
    <location>
        <begin position="123"/>
        <end position="137"/>
    </location>
</feature>
<feature type="compositionally biased region" description="Low complexity" evidence="2">
    <location>
        <begin position="242"/>
        <end position="258"/>
    </location>
</feature>
<evidence type="ECO:0000256" key="1">
    <source>
        <dbReference type="SAM" id="Coils"/>
    </source>
</evidence>
<feature type="region of interest" description="Disordered" evidence="2">
    <location>
        <begin position="123"/>
        <end position="462"/>
    </location>
</feature>
<proteinExistence type="predicted"/>
<evidence type="ECO:0000313" key="3">
    <source>
        <dbReference type="EMBL" id="CAD9230771.1"/>
    </source>
</evidence>
<reference evidence="3" key="1">
    <citation type="submission" date="2021-01" db="EMBL/GenBank/DDBJ databases">
        <authorList>
            <person name="Corre E."/>
            <person name="Pelletier E."/>
            <person name="Niang G."/>
            <person name="Scheremetjew M."/>
            <person name="Finn R."/>
            <person name="Kale V."/>
            <person name="Holt S."/>
            <person name="Cochrane G."/>
            <person name="Meng A."/>
            <person name="Brown T."/>
            <person name="Cohen L."/>
        </authorList>
    </citation>
    <scope>NUCLEOTIDE SEQUENCE</scope>
    <source>
        <strain evidence="3">SAG 36.94</strain>
    </source>
</reference>
<organism evidence="3">
    <name type="scientific">Compsopogon caeruleus</name>
    <dbReference type="NCBI Taxonomy" id="31354"/>
    <lineage>
        <taxon>Eukaryota</taxon>
        <taxon>Rhodophyta</taxon>
        <taxon>Compsopogonophyceae</taxon>
        <taxon>Compsopogonales</taxon>
        <taxon>Compsopogonaceae</taxon>
        <taxon>Compsopogon</taxon>
    </lineage>
</organism>